<dbReference type="InterPro" id="IPR000719">
    <property type="entry name" value="Prot_kinase_dom"/>
</dbReference>
<evidence type="ECO:0000256" key="8">
    <source>
        <dbReference type="SAM" id="MobiDB-lite"/>
    </source>
</evidence>
<dbReference type="GO" id="GO:0034045">
    <property type="term" value="C:phagophore assembly site membrane"/>
    <property type="evidence" value="ECO:0007669"/>
    <property type="project" value="UniProtKB-SubCell"/>
</dbReference>
<dbReference type="Proteomes" id="UP000016931">
    <property type="component" value="Unassembled WGS sequence"/>
</dbReference>
<dbReference type="AlphaFoldDB" id="M3D9Z6"/>
<dbReference type="InterPro" id="IPR045269">
    <property type="entry name" value="Atg1-like"/>
</dbReference>
<keyword evidence="10" id="KW-0808">Transferase</keyword>
<evidence type="ECO:0000256" key="1">
    <source>
        <dbReference type="ARBA" id="ARBA00004623"/>
    </source>
</evidence>
<dbReference type="InterPro" id="IPR017441">
    <property type="entry name" value="Protein_kinase_ATP_BS"/>
</dbReference>
<dbReference type="GeneID" id="27899074"/>
<evidence type="ECO:0000256" key="4">
    <source>
        <dbReference type="ARBA" id="ARBA00023006"/>
    </source>
</evidence>
<dbReference type="PROSITE" id="PS00108">
    <property type="entry name" value="PROTEIN_KINASE_ST"/>
    <property type="match status" value="1"/>
</dbReference>
<evidence type="ECO:0000256" key="6">
    <source>
        <dbReference type="PROSITE-ProRule" id="PRU10141"/>
    </source>
</evidence>
<dbReference type="SUPFAM" id="SSF56112">
    <property type="entry name" value="Protein kinase-like (PK-like)"/>
    <property type="match status" value="1"/>
</dbReference>
<comment type="similarity">
    <text evidence="7">Belongs to the protein kinase superfamily.</text>
</comment>
<gene>
    <name evidence="10" type="ORF">SEPMUDRAFT_124801</name>
</gene>
<dbReference type="InterPro" id="IPR011009">
    <property type="entry name" value="Kinase-like_dom_sf"/>
</dbReference>
<dbReference type="GO" id="GO:0010506">
    <property type="term" value="P:regulation of autophagy"/>
    <property type="evidence" value="ECO:0007669"/>
    <property type="project" value="InterPro"/>
</dbReference>
<evidence type="ECO:0000256" key="7">
    <source>
        <dbReference type="RuleBase" id="RU000304"/>
    </source>
</evidence>
<dbReference type="eggNOG" id="KOG0192">
    <property type="taxonomic scope" value="Eukaryota"/>
</dbReference>
<feature type="compositionally biased region" description="Polar residues" evidence="8">
    <location>
        <begin position="1"/>
        <end position="19"/>
    </location>
</feature>
<dbReference type="GO" id="GO:0004674">
    <property type="term" value="F:protein serine/threonine kinase activity"/>
    <property type="evidence" value="ECO:0007669"/>
    <property type="project" value="UniProtKB-KW"/>
</dbReference>
<evidence type="ECO:0000313" key="11">
    <source>
        <dbReference type="Proteomes" id="UP000016931"/>
    </source>
</evidence>
<dbReference type="RefSeq" id="XP_016762825.1">
    <property type="nucleotide sequence ID" value="XM_016901937.1"/>
</dbReference>
<comment type="subcellular location">
    <subcellularLocation>
        <location evidence="1">Preautophagosomal structure membrane</location>
        <topology evidence="1">Peripheral membrane protein</topology>
    </subcellularLocation>
</comment>
<feature type="region of interest" description="Disordered" evidence="8">
    <location>
        <begin position="1"/>
        <end position="63"/>
    </location>
</feature>
<evidence type="ECO:0000256" key="5">
    <source>
        <dbReference type="ARBA" id="ARBA00030237"/>
    </source>
</evidence>
<dbReference type="EMBL" id="KB456262">
    <property type="protein sequence ID" value="EMF14704.1"/>
    <property type="molecule type" value="Genomic_DNA"/>
</dbReference>
<feature type="binding site" evidence="6">
    <location>
        <position position="184"/>
    </location>
    <ligand>
        <name>ATP</name>
        <dbReference type="ChEBI" id="CHEBI:30616"/>
    </ligand>
</feature>
<keyword evidence="10" id="KW-0418">Kinase</keyword>
<dbReference type="PROSITE" id="PS50011">
    <property type="entry name" value="PROTEIN_KINASE_DOM"/>
    <property type="match status" value="1"/>
</dbReference>
<dbReference type="Gene3D" id="3.30.200.20">
    <property type="entry name" value="Phosphorylase Kinase, domain 1"/>
    <property type="match status" value="1"/>
</dbReference>
<keyword evidence="4" id="KW-0072">Autophagy</keyword>
<evidence type="ECO:0000256" key="2">
    <source>
        <dbReference type="ARBA" id="ARBA00022741"/>
    </source>
</evidence>
<dbReference type="Gene3D" id="1.10.510.10">
    <property type="entry name" value="Transferase(Phosphotransferase) domain 1"/>
    <property type="match status" value="1"/>
</dbReference>
<keyword evidence="2 6" id="KW-0547">Nucleotide-binding</keyword>
<accession>M3D9Z6</accession>
<dbReference type="OMA" id="GYIADSH"/>
<keyword evidence="7" id="KW-0723">Serine/threonine-protein kinase</keyword>
<dbReference type="GO" id="GO:0006914">
    <property type="term" value="P:autophagy"/>
    <property type="evidence" value="ECO:0007669"/>
    <property type="project" value="UniProtKB-KW"/>
</dbReference>
<dbReference type="PROSITE" id="PS00107">
    <property type="entry name" value="PROTEIN_KINASE_ATP"/>
    <property type="match status" value="1"/>
</dbReference>
<keyword evidence="3 6" id="KW-0067">ATP-binding</keyword>
<dbReference type="OrthoDB" id="1668230at2759"/>
<organism evidence="10 11">
    <name type="scientific">Sphaerulina musiva (strain SO2202)</name>
    <name type="common">Poplar stem canker fungus</name>
    <name type="synonym">Septoria musiva</name>
    <dbReference type="NCBI Taxonomy" id="692275"/>
    <lineage>
        <taxon>Eukaryota</taxon>
        <taxon>Fungi</taxon>
        <taxon>Dikarya</taxon>
        <taxon>Ascomycota</taxon>
        <taxon>Pezizomycotina</taxon>
        <taxon>Dothideomycetes</taxon>
        <taxon>Dothideomycetidae</taxon>
        <taxon>Mycosphaerellales</taxon>
        <taxon>Mycosphaerellaceae</taxon>
        <taxon>Sphaerulina</taxon>
    </lineage>
</organism>
<sequence length="485" mass="53617">MAPATSSPRSSVFELQSNAPPRHHPRSRPQPLRIRTFSESNDRSLGFNDTPPYERLHTRNKSTSSTIENAALRLRTSTMFQEDTIEEDVDERFEADLSPRSSLDTVASDASTFAESLGSPLTSLSSARTSLEASPSSMIHFDFSKIDYELERAKVLGEGLWSTVYLAEQKSSSKTASSPSLPRKLFRKPRTLSAPLLFAVKTPSRQDAKDVFLQEARILSRLQRRSSSHTYIVPFYGLDTRNDSLVFEAVIGGSLEHLCNRLKQMTEVARHLEVINLFPGIAYDLIAGLEFLHDNGVVHADIKSANILLDISSPYHHATTSHSSHHHEYQPPIIRARYIDFSASFVPSGDAEDTIPPTAGAGTWDFMAPEQLRLQKDLSTPTPASDIWSLGITLLTILVGGSPYTAACGGSNFLLREAIKSGDPLGFARMDPVPRKRLAACQNLVDCCRLALKKARENRITARAWMGWLDECEWIDGVLCSGSGT</sequence>
<dbReference type="InterPro" id="IPR008271">
    <property type="entry name" value="Ser/Thr_kinase_AS"/>
</dbReference>
<evidence type="ECO:0000259" key="9">
    <source>
        <dbReference type="PROSITE" id="PS50011"/>
    </source>
</evidence>
<keyword evidence="11" id="KW-1185">Reference proteome</keyword>
<protein>
    <recommendedName>
        <fullName evidence="5">Autophagy-related protein 1</fullName>
    </recommendedName>
</protein>
<reference evidence="10 11" key="1">
    <citation type="journal article" date="2012" name="PLoS Pathog.">
        <title>Diverse lifestyles and strategies of plant pathogenesis encoded in the genomes of eighteen Dothideomycetes fungi.</title>
        <authorList>
            <person name="Ohm R.A."/>
            <person name="Feau N."/>
            <person name="Henrissat B."/>
            <person name="Schoch C.L."/>
            <person name="Horwitz B.A."/>
            <person name="Barry K.W."/>
            <person name="Condon B.J."/>
            <person name="Copeland A.C."/>
            <person name="Dhillon B."/>
            <person name="Glaser F."/>
            <person name="Hesse C.N."/>
            <person name="Kosti I."/>
            <person name="LaButti K."/>
            <person name="Lindquist E.A."/>
            <person name="Lucas S."/>
            <person name="Salamov A.A."/>
            <person name="Bradshaw R.E."/>
            <person name="Ciuffetti L."/>
            <person name="Hamelin R.C."/>
            <person name="Kema G.H.J."/>
            <person name="Lawrence C."/>
            <person name="Scott J.A."/>
            <person name="Spatafora J.W."/>
            <person name="Turgeon B.G."/>
            <person name="de Wit P.J.G.M."/>
            <person name="Zhong S."/>
            <person name="Goodwin S.B."/>
            <person name="Grigoriev I.V."/>
        </authorList>
    </citation>
    <scope>NUCLEOTIDE SEQUENCE [LARGE SCALE GENOMIC DNA]</scope>
    <source>
        <strain evidence="10 11">SO2202</strain>
    </source>
</reference>
<dbReference type="SMART" id="SM00220">
    <property type="entry name" value="S_TKc"/>
    <property type="match status" value="1"/>
</dbReference>
<name>M3D9Z6_SPHMS</name>
<proteinExistence type="inferred from homology"/>
<evidence type="ECO:0000313" key="10">
    <source>
        <dbReference type="EMBL" id="EMF14704.1"/>
    </source>
</evidence>
<dbReference type="STRING" id="692275.M3D9Z6"/>
<evidence type="ECO:0000256" key="3">
    <source>
        <dbReference type="ARBA" id="ARBA00022840"/>
    </source>
</evidence>
<dbReference type="HOGENOM" id="CLU_562798_0_0_1"/>
<dbReference type="GO" id="GO:0005524">
    <property type="term" value="F:ATP binding"/>
    <property type="evidence" value="ECO:0007669"/>
    <property type="project" value="UniProtKB-UniRule"/>
</dbReference>
<feature type="domain" description="Protein kinase" evidence="9">
    <location>
        <begin position="150"/>
        <end position="475"/>
    </location>
</feature>
<dbReference type="Pfam" id="PF00069">
    <property type="entry name" value="Pkinase"/>
    <property type="match status" value="1"/>
</dbReference>
<dbReference type="PANTHER" id="PTHR24348">
    <property type="entry name" value="SERINE/THREONINE-PROTEIN KINASE UNC-51-RELATED"/>
    <property type="match status" value="1"/>
</dbReference>
<dbReference type="PANTHER" id="PTHR24348:SF68">
    <property type="entry name" value="SERINE_THREONINE-PROTEIN KINASE ATG1C"/>
    <property type="match status" value="1"/>
</dbReference>